<dbReference type="RefSeq" id="WP_074700837.1">
    <property type="nucleotide sequence ID" value="NZ_CP018863.1"/>
</dbReference>
<dbReference type="PANTHER" id="PTHR12526:SF595">
    <property type="entry name" value="BLL5217 PROTEIN"/>
    <property type="match status" value="1"/>
</dbReference>
<dbReference type="STRING" id="37928.SAMN04489742_2627"/>
<evidence type="ECO:0000259" key="3">
    <source>
        <dbReference type="Pfam" id="PF00534"/>
    </source>
</evidence>
<dbReference type="GO" id="GO:0016757">
    <property type="term" value="F:glycosyltransferase activity"/>
    <property type="evidence" value="ECO:0007669"/>
    <property type="project" value="UniProtKB-KW"/>
</dbReference>
<dbReference type="InterPro" id="IPR028098">
    <property type="entry name" value="Glyco_trans_4-like_N"/>
</dbReference>
<evidence type="ECO:0000256" key="1">
    <source>
        <dbReference type="ARBA" id="ARBA00022676"/>
    </source>
</evidence>
<name>A0A1H1DUU9_9MICC</name>
<accession>A0A1H1DUU9</accession>
<gene>
    <name evidence="5" type="ORF">SAMN04489742_2627</name>
</gene>
<proteinExistence type="predicted"/>
<feature type="domain" description="Glycosyltransferase subfamily 4-like N-terminal" evidence="4">
    <location>
        <begin position="18"/>
        <end position="147"/>
    </location>
</feature>
<dbReference type="KEGG" id="acry:AC20117_04305"/>
<dbReference type="Proteomes" id="UP000181917">
    <property type="component" value="Unassembled WGS sequence"/>
</dbReference>
<keyword evidence="6" id="KW-1185">Reference proteome</keyword>
<sequence length="375" mass="40107">MRILVNAGPWLPVPPEGYGGIETVLATLIPELRRAGVHVTLATVGPSSIEADDYLRPLDEPQFRSIAMPYNQVSGIAHAHMHALVNAMYDGGSWDLVHDHLEVVGPAIFAAMGVSAPPVLQTLHWDLAKHAAFYSTFNGRGRVRFAAVSQSQLERAPEQLQRQAIGVVPLAPAPALEVQVEPGDHALLLARITRDKGQDTAVRICAAAGIPLVLAGPVAGINDPQELDRRLAEGDNALAAHPDVKYLLTEVRPLLDGCRARWIGGVAGEAKERVLRSARVLLAPNRWAEPGATGVVEALSRGVPVVGTPLGVLPSLVDHGRTGYLAAGEPDLAQYLQKLDGIDPQDCRAAAADWTPQAMAAHYLELYEKLIREAA</sequence>
<protein>
    <submittedName>
        <fullName evidence="5">Glycosyltransferase involved in cell wall bisynthesis</fullName>
    </submittedName>
</protein>
<dbReference type="Pfam" id="PF13439">
    <property type="entry name" value="Glyco_transf_4"/>
    <property type="match status" value="1"/>
</dbReference>
<keyword evidence="2 5" id="KW-0808">Transferase</keyword>
<dbReference type="PANTHER" id="PTHR12526">
    <property type="entry name" value="GLYCOSYLTRANSFERASE"/>
    <property type="match status" value="1"/>
</dbReference>
<dbReference type="SUPFAM" id="SSF53756">
    <property type="entry name" value="UDP-Glycosyltransferase/glycogen phosphorylase"/>
    <property type="match status" value="1"/>
</dbReference>
<organism evidence="5 6">
    <name type="scientific">Crystallibacter crystallopoietes</name>
    <dbReference type="NCBI Taxonomy" id="37928"/>
    <lineage>
        <taxon>Bacteria</taxon>
        <taxon>Bacillati</taxon>
        <taxon>Actinomycetota</taxon>
        <taxon>Actinomycetes</taxon>
        <taxon>Micrococcales</taxon>
        <taxon>Micrococcaceae</taxon>
        <taxon>Crystallibacter</taxon>
    </lineage>
</organism>
<dbReference type="Pfam" id="PF00534">
    <property type="entry name" value="Glycos_transf_1"/>
    <property type="match status" value="1"/>
</dbReference>
<dbReference type="InterPro" id="IPR001296">
    <property type="entry name" value="Glyco_trans_1"/>
</dbReference>
<evidence type="ECO:0000256" key="2">
    <source>
        <dbReference type="ARBA" id="ARBA00022679"/>
    </source>
</evidence>
<keyword evidence="1" id="KW-0328">Glycosyltransferase</keyword>
<dbReference type="EMBL" id="FNKH01000002">
    <property type="protein sequence ID" value="SDQ80332.1"/>
    <property type="molecule type" value="Genomic_DNA"/>
</dbReference>
<dbReference type="Gene3D" id="3.40.50.2000">
    <property type="entry name" value="Glycogen Phosphorylase B"/>
    <property type="match status" value="2"/>
</dbReference>
<evidence type="ECO:0000313" key="5">
    <source>
        <dbReference type="EMBL" id="SDQ80332.1"/>
    </source>
</evidence>
<evidence type="ECO:0000259" key="4">
    <source>
        <dbReference type="Pfam" id="PF13439"/>
    </source>
</evidence>
<reference evidence="5 6" key="1">
    <citation type="submission" date="2016-10" db="EMBL/GenBank/DDBJ databases">
        <authorList>
            <person name="de Groot N.N."/>
        </authorList>
    </citation>
    <scope>NUCLEOTIDE SEQUENCE [LARGE SCALE GENOMIC DNA]</scope>
    <source>
        <strain evidence="5 6">DSM 20117</strain>
    </source>
</reference>
<feature type="domain" description="Glycosyl transferase family 1" evidence="3">
    <location>
        <begin position="187"/>
        <end position="336"/>
    </location>
</feature>
<evidence type="ECO:0000313" key="6">
    <source>
        <dbReference type="Proteomes" id="UP000181917"/>
    </source>
</evidence>
<dbReference type="AlphaFoldDB" id="A0A1H1DUU9"/>